<protein>
    <submittedName>
        <fullName evidence="1">Uncharacterized protein</fullName>
    </submittedName>
</protein>
<gene>
    <name evidence="1" type="ORF">AVEN_171713_1</name>
</gene>
<proteinExistence type="predicted"/>
<evidence type="ECO:0000313" key="2">
    <source>
        <dbReference type="Proteomes" id="UP000499080"/>
    </source>
</evidence>
<dbReference type="EMBL" id="BGPR01006689">
    <property type="protein sequence ID" value="GBN21081.1"/>
    <property type="molecule type" value="Genomic_DNA"/>
</dbReference>
<evidence type="ECO:0000313" key="1">
    <source>
        <dbReference type="EMBL" id="GBN21081.1"/>
    </source>
</evidence>
<name>A0A4Y2M283_ARAVE</name>
<accession>A0A4Y2M283</accession>
<dbReference type="OrthoDB" id="1046782at2759"/>
<dbReference type="Proteomes" id="UP000499080">
    <property type="component" value="Unassembled WGS sequence"/>
</dbReference>
<comment type="caution">
    <text evidence="1">The sequence shown here is derived from an EMBL/GenBank/DDBJ whole genome shotgun (WGS) entry which is preliminary data.</text>
</comment>
<reference evidence="1 2" key="1">
    <citation type="journal article" date="2019" name="Sci. Rep.">
        <title>Orb-weaving spider Araneus ventricosus genome elucidates the spidroin gene catalogue.</title>
        <authorList>
            <person name="Kono N."/>
            <person name="Nakamura H."/>
            <person name="Ohtoshi R."/>
            <person name="Moran D.A.P."/>
            <person name="Shinohara A."/>
            <person name="Yoshida Y."/>
            <person name="Fujiwara M."/>
            <person name="Mori M."/>
            <person name="Tomita M."/>
            <person name="Arakawa K."/>
        </authorList>
    </citation>
    <scope>NUCLEOTIDE SEQUENCE [LARGE SCALE GENOMIC DNA]</scope>
</reference>
<keyword evidence="2" id="KW-1185">Reference proteome</keyword>
<dbReference type="AlphaFoldDB" id="A0A4Y2M283"/>
<sequence>MRQELILGGSRTREPSFTKTKLCCEIIPPCVGFGEKCGADVSSSDQGSKCGNGLRCTLLRCSLLGHELPPIRHIPFLLSRILCIRESKIQRESIVIVRKFELEILTNLHVLDLPESEKHNFGIMSVCLRVCKHDYSKTIRATGMKFGMWSLNIICRFLSNCGQNPSTGSLSVCPKSCEHYNSKT</sequence>
<organism evidence="1 2">
    <name type="scientific">Araneus ventricosus</name>
    <name type="common">Orbweaver spider</name>
    <name type="synonym">Epeira ventricosa</name>
    <dbReference type="NCBI Taxonomy" id="182803"/>
    <lineage>
        <taxon>Eukaryota</taxon>
        <taxon>Metazoa</taxon>
        <taxon>Ecdysozoa</taxon>
        <taxon>Arthropoda</taxon>
        <taxon>Chelicerata</taxon>
        <taxon>Arachnida</taxon>
        <taxon>Araneae</taxon>
        <taxon>Araneomorphae</taxon>
        <taxon>Entelegynae</taxon>
        <taxon>Araneoidea</taxon>
        <taxon>Araneidae</taxon>
        <taxon>Araneus</taxon>
    </lineage>
</organism>